<evidence type="ECO:0000313" key="2">
    <source>
        <dbReference type="EMBL" id="OVE45534.1"/>
    </source>
</evidence>
<dbReference type="InterPro" id="IPR001242">
    <property type="entry name" value="Condensation_dom"/>
</dbReference>
<dbReference type="AlphaFoldDB" id="A0A202B1Z8"/>
<feature type="non-terminal residue" evidence="2">
    <location>
        <position position="133"/>
    </location>
</feature>
<dbReference type="InterPro" id="IPR023213">
    <property type="entry name" value="CAT-like_dom_sf"/>
</dbReference>
<sequence>IDAIAAQVPGGMANIQDIYPLAPLQEGILFHHLLGGEGDAYLLYDLLAFDSSERLNGFLASLQQAVDRHDILRTGVLWQDLPEPVQVVWRRAPVQVETVALDPADGPLAQQLEARYHPRRHRIDVRQAPLLRG</sequence>
<evidence type="ECO:0000259" key="1">
    <source>
        <dbReference type="Pfam" id="PF00668"/>
    </source>
</evidence>
<proteinExistence type="predicted"/>
<feature type="non-terminal residue" evidence="2">
    <location>
        <position position="1"/>
    </location>
</feature>
<dbReference type="Proteomes" id="UP000196342">
    <property type="component" value="Unassembled WGS sequence"/>
</dbReference>
<dbReference type="Gene3D" id="3.30.559.10">
    <property type="entry name" value="Chloramphenicol acetyltransferase-like domain"/>
    <property type="match status" value="1"/>
</dbReference>
<dbReference type="EMBL" id="NHOO01000061">
    <property type="protein sequence ID" value="OVE45534.1"/>
    <property type="molecule type" value="Genomic_DNA"/>
</dbReference>
<keyword evidence="3" id="KW-1185">Reference proteome</keyword>
<gene>
    <name evidence="2" type="ORF">CBW21_22800</name>
</gene>
<name>A0A202B1Z8_CHRVL</name>
<dbReference type="SUPFAM" id="SSF52777">
    <property type="entry name" value="CoA-dependent acyltransferases"/>
    <property type="match status" value="1"/>
</dbReference>
<comment type="caution">
    <text evidence="2">The sequence shown here is derived from an EMBL/GenBank/DDBJ whole genome shotgun (WGS) entry which is preliminary data.</text>
</comment>
<protein>
    <recommendedName>
        <fullName evidence="1">Condensation domain-containing protein</fullName>
    </recommendedName>
</protein>
<feature type="domain" description="Condensation" evidence="1">
    <location>
        <begin position="16"/>
        <end position="132"/>
    </location>
</feature>
<evidence type="ECO:0000313" key="3">
    <source>
        <dbReference type="Proteomes" id="UP000196342"/>
    </source>
</evidence>
<dbReference type="GO" id="GO:0003824">
    <property type="term" value="F:catalytic activity"/>
    <property type="evidence" value="ECO:0007669"/>
    <property type="project" value="InterPro"/>
</dbReference>
<accession>A0A202B1Z8</accession>
<reference evidence="2 3" key="1">
    <citation type="submission" date="2017-05" db="EMBL/GenBank/DDBJ databases">
        <title>Chromobacterium violaceum GHPS1 isolated from Hydrocarbon polluted soil in French Guiana display an awesome secondary metabolite arsenal and a battery of drug and heavy-metal-resistance and detoxification of xenobiotics proteins.</title>
        <authorList>
            <person name="Belbahri L."/>
        </authorList>
    </citation>
    <scope>NUCLEOTIDE SEQUENCE [LARGE SCALE GENOMIC DNA]</scope>
    <source>
        <strain evidence="2 3">GHPS1</strain>
    </source>
</reference>
<organism evidence="2 3">
    <name type="scientific">Chromobacterium violaceum</name>
    <dbReference type="NCBI Taxonomy" id="536"/>
    <lineage>
        <taxon>Bacteria</taxon>
        <taxon>Pseudomonadati</taxon>
        <taxon>Pseudomonadota</taxon>
        <taxon>Betaproteobacteria</taxon>
        <taxon>Neisseriales</taxon>
        <taxon>Chromobacteriaceae</taxon>
        <taxon>Chromobacterium</taxon>
    </lineage>
</organism>
<dbReference type="Pfam" id="PF00668">
    <property type="entry name" value="Condensation"/>
    <property type="match status" value="1"/>
</dbReference>
<dbReference type="RefSeq" id="WP_217870891.1">
    <property type="nucleotide sequence ID" value="NZ_NHOO01000061.1"/>
</dbReference>